<feature type="domain" description="RING-type" evidence="6">
    <location>
        <begin position="31"/>
        <end position="69"/>
    </location>
</feature>
<dbReference type="PANTHER" id="PTHR23327">
    <property type="entry name" value="RING FINGER PROTEIN 127"/>
    <property type="match status" value="1"/>
</dbReference>
<dbReference type="Pfam" id="PF13923">
    <property type="entry name" value="zf-C3HC4_2"/>
    <property type="match status" value="1"/>
</dbReference>
<feature type="compositionally biased region" description="Basic and acidic residues" evidence="5">
    <location>
        <begin position="349"/>
        <end position="360"/>
    </location>
</feature>
<dbReference type="InterPro" id="IPR003613">
    <property type="entry name" value="Ubox_domain"/>
</dbReference>
<dbReference type="InterPro" id="IPR001841">
    <property type="entry name" value="Znf_RING"/>
</dbReference>
<reference evidence="7" key="1">
    <citation type="submission" date="2023-04" db="EMBL/GenBank/DDBJ databases">
        <title>Candida boidinii NBRC 10035.</title>
        <authorList>
            <person name="Ichikawa N."/>
            <person name="Sato H."/>
            <person name="Tonouchi N."/>
        </authorList>
    </citation>
    <scope>NUCLEOTIDE SEQUENCE</scope>
    <source>
        <strain evidence="7">NBRC 10035</strain>
    </source>
</reference>
<dbReference type="InterPro" id="IPR017907">
    <property type="entry name" value="Znf_RING_CS"/>
</dbReference>
<dbReference type="Proteomes" id="UP001165120">
    <property type="component" value="Unassembled WGS sequence"/>
</dbReference>
<feature type="compositionally biased region" description="Low complexity" evidence="5">
    <location>
        <begin position="464"/>
        <end position="478"/>
    </location>
</feature>
<feature type="compositionally biased region" description="Basic and acidic residues" evidence="5">
    <location>
        <begin position="239"/>
        <end position="250"/>
    </location>
</feature>
<evidence type="ECO:0000256" key="2">
    <source>
        <dbReference type="ARBA" id="ARBA00022771"/>
    </source>
</evidence>
<feature type="region of interest" description="Disordered" evidence="5">
    <location>
        <begin position="239"/>
        <end position="285"/>
    </location>
</feature>
<evidence type="ECO:0000256" key="5">
    <source>
        <dbReference type="SAM" id="MobiDB-lite"/>
    </source>
</evidence>
<dbReference type="PROSITE" id="PS00518">
    <property type="entry name" value="ZF_RING_1"/>
    <property type="match status" value="1"/>
</dbReference>
<feature type="compositionally biased region" description="Acidic residues" evidence="5">
    <location>
        <begin position="479"/>
        <end position="495"/>
    </location>
</feature>
<organism evidence="7 8">
    <name type="scientific">Candida boidinii</name>
    <name type="common">Yeast</name>
    <dbReference type="NCBI Taxonomy" id="5477"/>
    <lineage>
        <taxon>Eukaryota</taxon>
        <taxon>Fungi</taxon>
        <taxon>Dikarya</taxon>
        <taxon>Ascomycota</taxon>
        <taxon>Saccharomycotina</taxon>
        <taxon>Pichiomycetes</taxon>
        <taxon>Pichiales</taxon>
        <taxon>Pichiaceae</taxon>
        <taxon>Ogataea</taxon>
        <taxon>Ogataea/Candida clade</taxon>
    </lineage>
</organism>
<dbReference type="SMART" id="SM00184">
    <property type="entry name" value="RING"/>
    <property type="match status" value="1"/>
</dbReference>
<feature type="region of interest" description="Disordered" evidence="5">
    <location>
        <begin position="176"/>
        <end position="221"/>
    </location>
</feature>
<evidence type="ECO:0000313" key="8">
    <source>
        <dbReference type="Proteomes" id="UP001165120"/>
    </source>
</evidence>
<dbReference type="GO" id="GO:0004842">
    <property type="term" value="F:ubiquitin-protein transferase activity"/>
    <property type="evidence" value="ECO:0007669"/>
    <property type="project" value="InterPro"/>
</dbReference>
<dbReference type="SMART" id="SM00504">
    <property type="entry name" value="Ubox"/>
    <property type="match status" value="1"/>
</dbReference>
<feature type="compositionally biased region" description="Acidic residues" evidence="5">
    <location>
        <begin position="196"/>
        <end position="209"/>
    </location>
</feature>
<dbReference type="EMBL" id="BSXN01002860">
    <property type="protein sequence ID" value="GME77846.1"/>
    <property type="molecule type" value="Genomic_DNA"/>
</dbReference>
<feature type="compositionally biased region" description="Low complexity" evidence="5">
    <location>
        <begin position="186"/>
        <end position="195"/>
    </location>
</feature>
<feature type="compositionally biased region" description="Basic and acidic residues" evidence="5">
    <location>
        <begin position="511"/>
        <end position="528"/>
    </location>
</feature>
<keyword evidence="3" id="KW-0862">Zinc</keyword>
<proteinExistence type="predicted"/>
<evidence type="ECO:0000313" key="7">
    <source>
        <dbReference type="EMBL" id="GME77846.1"/>
    </source>
</evidence>
<dbReference type="PROSITE" id="PS50089">
    <property type="entry name" value="ZF_RING_2"/>
    <property type="match status" value="1"/>
</dbReference>
<feature type="compositionally biased region" description="Acidic residues" evidence="5">
    <location>
        <begin position="392"/>
        <end position="401"/>
    </location>
</feature>
<evidence type="ECO:0000256" key="1">
    <source>
        <dbReference type="ARBA" id="ARBA00022723"/>
    </source>
</evidence>
<dbReference type="PANTHER" id="PTHR23327:SF51">
    <property type="entry name" value="TRANSCRIPTIONAL REGULATOR OF YEAST FORM ADHERENCE 3"/>
    <property type="match status" value="1"/>
</dbReference>
<keyword evidence="8" id="KW-1185">Reference proteome</keyword>
<comment type="caution">
    <text evidence="7">The sequence shown here is derived from an EMBL/GenBank/DDBJ whole genome shotgun (WGS) entry which is preliminary data.</text>
</comment>
<dbReference type="AlphaFoldDB" id="A0A9W6T4F9"/>
<keyword evidence="2 4" id="KW-0863">Zinc-finger</keyword>
<evidence type="ECO:0000259" key="6">
    <source>
        <dbReference type="PROSITE" id="PS50089"/>
    </source>
</evidence>
<evidence type="ECO:0000256" key="3">
    <source>
        <dbReference type="ARBA" id="ARBA00022833"/>
    </source>
</evidence>
<feature type="compositionally biased region" description="Acidic residues" evidence="5">
    <location>
        <begin position="417"/>
        <end position="447"/>
    </location>
</feature>
<feature type="region of interest" description="Disordered" evidence="5">
    <location>
        <begin position="298"/>
        <end position="578"/>
    </location>
</feature>
<gene>
    <name evidence="7" type="ORF">Cboi02_000565100</name>
</gene>
<dbReference type="InterPro" id="IPR013083">
    <property type="entry name" value="Znf_RING/FYVE/PHD"/>
</dbReference>
<keyword evidence="1" id="KW-0479">Metal-binding</keyword>
<feature type="compositionally biased region" description="Low complexity" evidence="5">
    <location>
        <begin position="535"/>
        <end position="551"/>
    </location>
</feature>
<evidence type="ECO:0000256" key="4">
    <source>
        <dbReference type="PROSITE-ProRule" id="PRU00175"/>
    </source>
</evidence>
<protein>
    <submittedName>
        <fullName evidence="7">Unnamed protein product</fullName>
    </submittedName>
</protein>
<dbReference type="CDD" id="cd16568">
    <property type="entry name" value="RING-HC_ScPSH1-like"/>
    <property type="match status" value="1"/>
</dbReference>
<feature type="compositionally biased region" description="Polar residues" evidence="5">
    <location>
        <begin position="366"/>
        <end position="377"/>
    </location>
</feature>
<feature type="compositionally biased region" description="Acidic residues" evidence="5">
    <location>
        <begin position="266"/>
        <end position="285"/>
    </location>
</feature>
<feature type="compositionally biased region" description="Polar residues" evidence="5">
    <location>
        <begin position="552"/>
        <end position="566"/>
    </location>
</feature>
<sequence length="578" mass="65392">MGEFDIENVIATLKDEFKKKLIDKLLSNITCTVCQEVMYEPFITSCGHTYCYGCIENWLRSHLSCPFCRAKMKREPVSNINVKHTVQIFTDILIENDPSIEKPLNAHKEENLEQFYLDSKSANGQLFKGIFNNFAEAVIDTSDGIPRCANCHWEVHGTVCLNCNRRLIYENGDEEDEDDLSDFVFGDADGIGSADDAGDYDDEDDDDYHDGDYPNTREIYDHDRHFQNYAEFVRRLQDSDDEHNHSENGGHGRPNVNRHRANVEREEGDEEEEEGGEEYDEEDDFIDTRELNEILNASDEADSDHLSSDFDDQGEYHSRDAQEQHIRQHQAQHQRGLEQANRSIGVNRYDSERRAREMQRVRALAHSSSSRNNTPNRGSRAMSIDSTSGGEQDAEDEEEDNIVVSTGQSRNTRVIDSEAEESSDDNDDQGNDDDEGDDDDENDDDVADQSNIADEDSYRAGFEAAADSSIADNASSGDSDSDEDDDDNSDDDADYSDILGNSRRQVSNRRTRNDNQRQASDNRREGLRSSHPRPVNSASISSRVGSGSRAITNSGPDNHSRGSTMSRFARFGFRRRQL</sequence>
<accession>A0A9W6T4F9</accession>
<feature type="compositionally biased region" description="Basic and acidic residues" evidence="5">
    <location>
        <begin position="303"/>
        <end position="326"/>
    </location>
</feature>
<dbReference type="SUPFAM" id="SSF57850">
    <property type="entry name" value="RING/U-box"/>
    <property type="match status" value="1"/>
</dbReference>
<dbReference type="GO" id="GO:0008270">
    <property type="term" value="F:zinc ion binding"/>
    <property type="evidence" value="ECO:0007669"/>
    <property type="project" value="UniProtKB-KW"/>
</dbReference>
<name>A0A9W6T4F9_CANBO</name>
<dbReference type="GO" id="GO:0016567">
    <property type="term" value="P:protein ubiquitination"/>
    <property type="evidence" value="ECO:0007669"/>
    <property type="project" value="InterPro"/>
</dbReference>
<dbReference type="Gene3D" id="3.30.40.10">
    <property type="entry name" value="Zinc/RING finger domain, C3HC4 (zinc finger)"/>
    <property type="match status" value="1"/>
</dbReference>
<feature type="compositionally biased region" description="Polar residues" evidence="5">
    <location>
        <begin position="403"/>
        <end position="414"/>
    </location>
</feature>